<sequence length="104" mass="11005">MAETNSVDAVTGKLGGAGGGGGIERRDDVSKDPKSSGKRKYANPGSWEVAKGLTSHLARSDDVVMDGREACKRVSIPTTSNPERRRFITRAEELEGLSSDEGLA</sequence>
<feature type="compositionally biased region" description="Basic and acidic residues" evidence="1">
    <location>
        <begin position="23"/>
        <end position="35"/>
    </location>
</feature>
<feature type="compositionally biased region" description="Gly residues" evidence="1">
    <location>
        <begin position="13"/>
        <end position="22"/>
    </location>
</feature>
<name>A0ABD0J7M2_9CAEN</name>
<evidence type="ECO:0000313" key="2">
    <source>
        <dbReference type="EMBL" id="KAK7464609.1"/>
    </source>
</evidence>
<dbReference type="AlphaFoldDB" id="A0ABD0J7M2"/>
<dbReference type="EMBL" id="JACVVK020000583">
    <property type="protein sequence ID" value="KAK7464609.1"/>
    <property type="molecule type" value="Genomic_DNA"/>
</dbReference>
<protein>
    <submittedName>
        <fullName evidence="2">Uncharacterized protein</fullName>
    </submittedName>
</protein>
<accession>A0ABD0J7M2</accession>
<comment type="caution">
    <text evidence="2">The sequence shown here is derived from an EMBL/GenBank/DDBJ whole genome shotgun (WGS) entry which is preliminary data.</text>
</comment>
<dbReference type="Proteomes" id="UP001519460">
    <property type="component" value="Unassembled WGS sequence"/>
</dbReference>
<feature type="region of interest" description="Disordered" evidence="1">
    <location>
        <begin position="1"/>
        <end position="47"/>
    </location>
</feature>
<reference evidence="2 3" key="1">
    <citation type="journal article" date="2023" name="Sci. Data">
        <title>Genome assembly of the Korean intertidal mud-creeper Batillaria attramentaria.</title>
        <authorList>
            <person name="Patra A.K."/>
            <person name="Ho P.T."/>
            <person name="Jun S."/>
            <person name="Lee S.J."/>
            <person name="Kim Y."/>
            <person name="Won Y.J."/>
        </authorList>
    </citation>
    <scope>NUCLEOTIDE SEQUENCE [LARGE SCALE GENOMIC DNA]</scope>
    <source>
        <strain evidence="2">Wonlab-2016</strain>
    </source>
</reference>
<organism evidence="2 3">
    <name type="scientific">Batillaria attramentaria</name>
    <dbReference type="NCBI Taxonomy" id="370345"/>
    <lineage>
        <taxon>Eukaryota</taxon>
        <taxon>Metazoa</taxon>
        <taxon>Spiralia</taxon>
        <taxon>Lophotrochozoa</taxon>
        <taxon>Mollusca</taxon>
        <taxon>Gastropoda</taxon>
        <taxon>Caenogastropoda</taxon>
        <taxon>Sorbeoconcha</taxon>
        <taxon>Cerithioidea</taxon>
        <taxon>Batillariidae</taxon>
        <taxon>Batillaria</taxon>
    </lineage>
</organism>
<evidence type="ECO:0000313" key="3">
    <source>
        <dbReference type="Proteomes" id="UP001519460"/>
    </source>
</evidence>
<keyword evidence="3" id="KW-1185">Reference proteome</keyword>
<evidence type="ECO:0000256" key="1">
    <source>
        <dbReference type="SAM" id="MobiDB-lite"/>
    </source>
</evidence>
<proteinExistence type="predicted"/>
<gene>
    <name evidence="2" type="ORF">BaRGS_00037848</name>
</gene>